<dbReference type="Proteomes" id="UP000813462">
    <property type="component" value="Unassembled WGS sequence"/>
</dbReference>
<feature type="transmembrane region" description="Helical" evidence="1">
    <location>
        <begin position="59"/>
        <end position="80"/>
    </location>
</feature>
<feature type="transmembrane region" description="Helical" evidence="1">
    <location>
        <begin position="32"/>
        <end position="53"/>
    </location>
</feature>
<accession>A0A978VWJ6</accession>
<dbReference type="AlphaFoldDB" id="A0A978VWJ6"/>
<name>A0A978VWJ6_ZIZJJ</name>
<dbReference type="EMBL" id="JAEACU010000002">
    <property type="protein sequence ID" value="KAH7543191.1"/>
    <property type="molecule type" value="Genomic_DNA"/>
</dbReference>
<organism evidence="2 3">
    <name type="scientific">Ziziphus jujuba var. spinosa</name>
    <dbReference type="NCBI Taxonomy" id="714518"/>
    <lineage>
        <taxon>Eukaryota</taxon>
        <taxon>Viridiplantae</taxon>
        <taxon>Streptophyta</taxon>
        <taxon>Embryophyta</taxon>
        <taxon>Tracheophyta</taxon>
        <taxon>Spermatophyta</taxon>
        <taxon>Magnoliopsida</taxon>
        <taxon>eudicotyledons</taxon>
        <taxon>Gunneridae</taxon>
        <taxon>Pentapetalae</taxon>
        <taxon>rosids</taxon>
        <taxon>fabids</taxon>
        <taxon>Rosales</taxon>
        <taxon>Rhamnaceae</taxon>
        <taxon>Paliureae</taxon>
        <taxon>Ziziphus</taxon>
    </lineage>
</organism>
<gene>
    <name evidence="2" type="ORF">FEM48_Zijuj02G0157600</name>
</gene>
<reference evidence="2" key="1">
    <citation type="journal article" date="2021" name="Front. Plant Sci.">
        <title>Chromosome-Scale Genome Assembly for Chinese Sour Jujube and Insights Into Its Genome Evolution and Domestication Signature.</title>
        <authorList>
            <person name="Shen L.-Y."/>
            <person name="Luo H."/>
            <person name="Wang X.-L."/>
            <person name="Wang X.-M."/>
            <person name="Qiu X.-J."/>
            <person name="Liu H."/>
            <person name="Zhou S.-S."/>
            <person name="Jia K.-H."/>
            <person name="Nie S."/>
            <person name="Bao Y.-T."/>
            <person name="Zhang R.-G."/>
            <person name="Yun Q.-Z."/>
            <person name="Chai Y.-H."/>
            <person name="Lu J.-Y."/>
            <person name="Li Y."/>
            <person name="Zhao S.-W."/>
            <person name="Mao J.-F."/>
            <person name="Jia S.-G."/>
            <person name="Mao Y.-M."/>
        </authorList>
    </citation>
    <scope>NUCLEOTIDE SEQUENCE</scope>
    <source>
        <strain evidence="2">AT0</strain>
        <tissue evidence="2">Leaf</tissue>
    </source>
</reference>
<comment type="caution">
    <text evidence="2">The sequence shown here is derived from an EMBL/GenBank/DDBJ whole genome shotgun (WGS) entry which is preliminary data.</text>
</comment>
<evidence type="ECO:0000313" key="3">
    <source>
        <dbReference type="Proteomes" id="UP000813462"/>
    </source>
</evidence>
<sequence length="179" mass="20791">MRNWKKKDRRVPRRTSVMSMTLSSTPPIHPHLPICCIFSFFRYFPFFLFFLSWFNSIDRVYFCVRACVCVCAYIYIYIYIGYANQIRNLTGAAGQILRFLGQIDDTGEHIGSTDVRTAASAFSCPESDVEDALSMFKMAKEAEQKENKRDMSKTREGNIKEAFPTCFAIKFYLVDQEED</sequence>
<keyword evidence="1" id="KW-0472">Membrane</keyword>
<protein>
    <submittedName>
        <fullName evidence="2">Uncharacterized protein</fullName>
    </submittedName>
</protein>
<evidence type="ECO:0000313" key="2">
    <source>
        <dbReference type="EMBL" id="KAH7543191.1"/>
    </source>
</evidence>
<evidence type="ECO:0000256" key="1">
    <source>
        <dbReference type="SAM" id="Phobius"/>
    </source>
</evidence>
<keyword evidence="1" id="KW-0812">Transmembrane</keyword>
<keyword evidence="1" id="KW-1133">Transmembrane helix</keyword>
<proteinExistence type="predicted"/>